<name>A0A024V781_PLAFA</name>
<dbReference type="EMBL" id="KI925076">
    <property type="protein sequence ID" value="ETW18883.1"/>
    <property type="molecule type" value="Genomic_DNA"/>
</dbReference>
<organism evidence="2 3">
    <name type="scientific">Plasmodium falciparum Vietnam Oak-Knoll</name>
    <name type="common">FVO</name>
    <dbReference type="NCBI Taxonomy" id="1036723"/>
    <lineage>
        <taxon>Eukaryota</taxon>
        <taxon>Sar</taxon>
        <taxon>Alveolata</taxon>
        <taxon>Apicomplexa</taxon>
        <taxon>Aconoidasida</taxon>
        <taxon>Haemosporida</taxon>
        <taxon>Plasmodiidae</taxon>
        <taxon>Plasmodium</taxon>
        <taxon>Plasmodium (Laverania)</taxon>
    </lineage>
</organism>
<evidence type="ECO:0000313" key="3">
    <source>
        <dbReference type="Proteomes" id="UP000030690"/>
    </source>
</evidence>
<evidence type="ECO:0000313" key="2">
    <source>
        <dbReference type="EMBL" id="ETW18883.1"/>
    </source>
</evidence>
<reference evidence="2 3" key="1">
    <citation type="submission" date="2013-02" db="EMBL/GenBank/DDBJ databases">
        <title>The Genome Annotation of Plasmodium falciparum Vietnam Oak-Knoll (FVO).</title>
        <authorList>
            <consortium name="The Broad Institute Genome Sequencing Platform"/>
            <consortium name="The Broad Institute Genome Sequencing Center for Infectious Disease"/>
            <person name="Neafsey D."/>
            <person name="Hoffman S."/>
            <person name="Volkman S."/>
            <person name="Rosenthal P."/>
            <person name="Walker B."/>
            <person name="Young S.K."/>
            <person name="Zeng Q."/>
            <person name="Gargeya S."/>
            <person name="Fitzgerald M."/>
            <person name="Haas B."/>
            <person name="Abouelleil A."/>
            <person name="Allen A.W."/>
            <person name="Alvarado L."/>
            <person name="Arachchi H.M."/>
            <person name="Berlin A.M."/>
            <person name="Chapman S.B."/>
            <person name="Gainer-Dewar J."/>
            <person name="Goldberg J."/>
            <person name="Griggs A."/>
            <person name="Gujja S."/>
            <person name="Hansen M."/>
            <person name="Howarth C."/>
            <person name="Imamovic A."/>
            <person name="Ireland A."/>
            <person name="Larimer J."/>
            <person name="McCowan C."/>
            <person name="Murphy C."/>
            <person name="Pearson M."/>
            <person name="Poon T.W."/>
            <person name="Priest M."/>
            <person name="Roberts A."/>
            <person name="Saif S."/>
            <person name="Shea T."/>
            <person name="Sisk P."/>
            <person name="Sykes S."/>
            <person name="Wortman J."/>
            <person name="Nusbaum C."/>
            <person name="Birren B."/>
        </authorList>
    </citation>
    <scope>NUCLEOTIDE SEQUENCE [LARGE SCALE GENOMIC DNA]</scope>
    <source>
        <strain evidence="3">Vietnam Oak-Knoll (FVO)</strain>
    </source>
</reference>
<keyword evidence="1" id="KW-1133">Transmembrane helix</keyword>
<accession>A0A024V781</accession>
<evidence type="ECO:0000256" key="1">
    <source>
        <dbReference type="SAM" id="Phobius"/>
    </source>
</evidence>
<gene>
    <name evidence="2" type="ORF">PFFVO_02276</name>
</gene>
<dbReference type="AlphaFoldDB" id="A0A024V781"/>
<keyword evidence="1" id="KW-0472">Membrane</keyword>
<dbReference type="Proteomes" id="UP000030690">
    <property type="component" value="Unassembled WGS sequence"/>
</dbReference>
<protein>
    <submittedName>
        <fullName evidence="2">Uncharacterized protein</fullName>
    </submittedName>
</protein>
<reference evidence="2 3" key="2">
    <citation type="submission" date="2013-02" db="EMBL/GenBank/DDBJ databases">
        <title>The Genome Sequence of Plasmodium falciparum Vietnam Oak-Knoll (FVO).</title>
        <authorList>
            <consortium name="The Broad Institute Genome Sequencing Platform"/>
            <consortium name="The Broad Institute Genome Sequencing Center for Infectious Disease"/>
            <person name="Neafsey D."/>
            <person name="Cheeseman I."/>
            <person name="Volkman S."/>
            <person name="Adams J."/>
            <person name="Walker B."/>
            <person name="Young S.K."/>
            <person name="Zeng Q."/>
            <person name="Gargeya S."/>
            <person name="Fitzgerald M."/>
            <person name="Haas B."/>
            <person name="Abouelleil A."/>
            <person name="Alvarado L."/>
            <person name="Arachchi H.M."/>
            <person name="Berlin A.M."/>
            <person name="Chapman S.B."/>
            <person name="Dewar J."/>
            <person name="Goldberg J."/>
            <person name="Griggs A."/>
            <person name="Gujja S."/>
            <person name="Hansen M."/>
            <person name="Howarth C."/>
            <person name="Imamovic A."/>
            <person name="Larimer J."/>
            <person name="McCowan C."/>
            <person name="Murphy C."/>
            <person name="Neiman D."/>
            <person name="Pearson M."/>
            <person name="Priest M."/>
            <person name="Roberts A."/>
            <person name="Saif S."/>
            <person name="Shea T."/>
            <person name="Sisk P."/>
            <person name="Sykes S."/>
            <person name="Wortman J."/>
            <person name="Nusbaum C."/>
            <person name="Birren B."/>
        </authorList>
    </citation>
    <scope>NUCLEOTIDE SEQUENCE [LARGE SCALE GENOMIC DNA]</scope>
    <source>
        <strain evidence="3">Vietnam Oak-Knoll (FVO)</strain>
    </source>
</reference>
<sequence length="62" mass="7539">MLLKCINLCKNNFEFNCFVEYTEIFGYINNYYINHINVIVFHIYMVHILCVNILFQFSFCDV</sequence>
<feature type="transmembrane region" description="Helical" evidence="1">
    <location>
        <begin position="32"/>
        <end position="55"/>
    </location>
</feature>
<proteinExistence type="predicted"/>
<keyword evidence="1" id="KW-0812">Transmembrane</keyword>